<evidence type="ECO:0000313" key="1">
    <source>
        <dbReference type="EMBL" id="KAG5169860.1"/>
    </source>
</evidence>
<organism evidence="1">
    <name type="scientific">Psilocybe cubensis</name>
    <name type="common">Psychedelic mushroom</name>
    <name type="synonym">Stropharia cubensis</name>
    <dbReference type="NCBI Taxonomy" id="181762"/>
    <lineage>
        <taxon>Eukaryota</taxon>
        <taxon>Fungi</taxon>
        <taxon>Dikarya</taxon>
        <taxon>Basidiomycota</taxon>
        <taxon>Agaricomycotina</taxon>
        <taxon>Agaricomycetes</taxon>
        <taxon>Agaricomycetidae</taxon>
        <taxon>Agaricales</taxon>
        <taxon>Agaricineae</taxon>
        <taxon>Strophariaceae</taxon>
        <taxon>Psilocybe</taxon>
    </lineage>
</organism>
<protein>
    <recommendedName>
        <fullName evidence="2">F-box domain-containing protein</fullName>
    </recommendedName>
</protein>
<evidence type="ECO:0008006" key="2">
    <source>
        <dbReference type="Google" id="ProtNLM"/>
    </source>
</evidence>
<dbReference type="EMBL" id="JAFIQS010000004">
    <property type="protein sequence ID" value="KAG5169860.1"/>
    <property type="molecule type" value="Genomic_DNA"/>
</dbReference>
<comment type="caution">
    <text evidence="1">The sequence shown here is derived from an EMBL/GenBank/DDBJ whole genome shotgun (WGS) entry which is preliminary data.</text>
</comment>
<dbReference type="AlphaFoldDB" id="A0A8H7Y2B2"/>
<reference evidence="1" key="1">
    <citation type="submission" date="2021-02" db="EMBL/GenBank/DDBJ databases">
        <title>Psilocybe cubensis genome.</title>
        <authorList>
            <person name="Mckernan K.J."/>
            <person name="Crawford S."/>
            <person name="Trippe A."/>
            <person name="Kane L.T."/>
            <person name="Mclaughlin S."/>
        </authorList>
    </citation>
    <scope>NUCLEOTIDE SEQUENCE [LARGE SCALE GENOMIC DNA]</scope>
    <source>
        <strain evidence="1">MGC-MH-2018</strain>
    </source>
</reference>
<sequence>MRVAFYFLLASRRISSLEFTLSQSHSLTEMSSSTTNNLPLFPFDVFSQIFKECDLQTLQTCSTLSKDMHECALPFLFQTISFRANRPSLVNIPQEERDNICSGAIQRFTELPKMRVAAFVRRLVYEGCRFPDTDARQHYHRRVWAVFRVTLSPTVYIGLTELILTSVDIDFQDAQGISTLEALRLLYLVNVRLSDGVVLGGRLRPKVLHFSTPGQLVNTSANAILGVCKEVRWLQLHRLPRAPDILYKILEVTPSLTDLHITLERPVNNDQLGAPALESRFCPRLSVYSGPFYYSAIINGRPVWHIDVHEFPESMSYEGPRLWTSQAILEGSSASVMVFKLRKWPAEFCEIFFELVWDHFPHIRELTIELSAYYNTTPDENHADNISMYNLDIESVKNYHYLVRNPFDSTVIPQRTDICR</sequence>
<gene>
    <name evidence="1" type="ORF">JR316_004241</name>
</gene>
<name>A0A8H7Y2B2_PSICU</name>
<accession>A0A8H7Y2B2</accession>
<proteinExistence type="predicted"/>